<keyword evidence="3" id="KW-1185">Reference proteome</keyword>
<evidence type="ECO:0000313" key="2">
    <source>
        <dbReference type="EMBL" id="MBB4632396.1"/>
    </source>
</evidence>
<dbReference type="PANTHER" id="PTHR12110:SF48">
    <property type="entry name" value="BLL3656 PROTEIN"/>
    <property type="match status" value="1"/>
</dbReference>
<protein>
    <submittedName>
        <fullName evidence="2">Sugar phosphate isomerase/epimerase</fullName>
    </submittedName>
</protein>
<dbReference type="GO" id="GO:0016853">
    <property type="term" value="F:isomerase activity"/>
    <property type="evidence" value="ECO:0007669"/>
    <property type="project" value="UniProtKB-KW"/>
</dbReference>
<name>A0A7W7B1Q7_9SPHN</name>
<dbReference type="SUPFAM" id="SSF51658">
    <property type="entry name" value="Xylose isomerase-like"/>
    <property type="match status" value="1"/>
</dbReference>
<proteinExistence type="predicted"/>
<evidence type="ECO:0000259" key="1">
    <source>
        <dbReference type="Pfam" id="PF01261"/>
    </source>
</evidence>
<keyword evidence="2" id="KW-0413">Isomerase</keyword>
<dbReference type="Gene3D" id="3.20.20.150">
    <property type="entry name" value="Divalent-metal-dependent TIM barrel enzymes"/>
    <property type="match status" value="1"/>
</dbReference>
<comment type="caution">
    <text evidence="2">The sequence shown here is derived from an EMBL/GenBank/DDBJ whole genome shotgun (WGS) entry which is preliminary data.</text>
</comment>
<dbReference type="InterPro" id="IPR013022">
    <property type="entry name" value="Xyl_isomerase-like_TIM-brl"/>
</dbReference>
<dbReference type="EMBL" id="JACHNZ010000021">
    <property type="protein sequence ID" value="MBB4632396.1"/>
    <property type="molecule type" value="Genomic_DNA"/>
</dbReference>
<dbReference type="Pfam" id="PF01261">
    <property type="entry name" value="AP_endonuc_2"/>
    <property type="match status" value="1"/>
</dbReference>
<feature type="domain" description="Xylose isomerase-like TIM barrel" evidence="1">
    <location>
        <begin position="23"/>
        <end position="260"/>
    </location>
</feature>
<dbReference type="InterPro" id="IPR036237">
    <property type="entry name" value="Xyl_isomerase-like_sf"/>
</dbReference>
<gene>
    <name evidence="2" type="ORF">GGQ98_002021</name>
</gene>
<dbReference type="InterPro" id="IPR050312">
    <property type="entry name" value="IolE/XylAMocC-like"/>
</dbReference>
<evidence type="ECO:0000313" key="3">
    <source>
        <dbReference type="Proteomes" id="UP000566324"/>
    </source>
</evidence>
<dbReference type="PANTHER" id="PTHR12110">
    <property type="entry name" value="HYDROXYPYRUVATE ISOMERASE"/>
    <property type="match status" value="1"/>
</dbReference>
<dbReference type="Proteomes" id="UP000566324">
    <property type="component" value="Unassembled WGS sequence"/>
</dbReference>
<sequence>MTAHALSLHHLTVLDTSPLELVALAGDTGFAHVTLFTLVPKQARTLFPCVMPGDVAALKEALAAACVSVCNLEVFSLDQDGNLQRFEQGLKTGAALGAPRATVHLYNYDDIGAAARRLREFNAMAADYGIVPGLEFNGFSDVKDIATACAIVREAGCGSVVLDVLHLMRNGAEVSAVAPNADLITYVQVSDGPLEIPEGAAWREAIGERLLPGKGEFPLGDILAPIAPQAIMEAEIPQGAARKAGVSGAERARRAMAALRETLPA</sequence>
<dbReference type="AlphaFoldDB" id="A0A7W7B1Q7"/>
<accession>A0A7W7B1Q7</accession>
<dbReference type="RefSeq" id="WP_184068882.1">
    <property type="nucleotide sequence ID" value="NZ_JACHNZ010000021.1"/>
</dbReference>
<organism evidence="2 3">
    <name type="scientific">Sphingosinicella soli</name>
    <dbReference type="NCBI Taxonomy" id="333708"/>
    <lineage>
        <taxon>Bacteria</taxon>
        <taxon>Pseudomonadati</taxon>
        <taxon>Pseudomonadota</taxon>
        <taxon>Alphaproteobacteria</taxon>
        <taxon>Sphingomonadales</taxon>
        <taxon>Sphingosinicellaceae</taxon>
        <taxon>Sphingosinicella</taxon>
    </lineage>
</organism>
<reference evidence="2 3" key="1">
    <citation type="submission" date="2020-08" db="EMBL/GenBank/DDBJ databases">
        <title>Genomic Encyclopedia of Type Strains, Phase IV (KMG-IV): sequencing the most valuable type-strain genomes for metagenomic binning, comparative biology and taxonomic classification.</title>
        <authorList>
            <person name="Goeker M."/>
        </authorList>
    </citation>
    <scope>NUCLEOTIDE SEQUENCE [LARGE SCALE GENOMIC DNA]</scope>
    <source>
        <strain evidence="2 3">DSM 17328</strain>
    </source>
</reference>